<feature type="binding site" evidence="9">
    <location>
        <position position="141"/>
    </location>
    <ligand>
        <name>Fe(2+)</name>
        <dbReference type="ChEBI" id="CHEBI:29033"/>
    </ligand>
</feature>
<dbReference type="InterPro" id="IPR011051">
    <property type="entry name" value="RmlC_Cupin_sf"/>
</dbReference>
<dbReference type="GO" id="GO:0019509">
    <property type="term" value="P:L-methionine salvage from methylthioadenosine"/>
    <property type="evidence" value="ECO:0007669"/>
    <property type="project" value="UniProtKB-UniRule"/>
</dbReference>
<dbReference type="AlphaFoldDB" id="J2Y6M8"/>
<dbReference type="InterPro" id="IPR014710">
    <property type="entry name" value="RmlC-like_jellyroll"/>
</dbReference>
<dbReference type="InterPro" id="IPR004313">
    <property type="entry name" value="ARD"/>
</dbReference>
<keyword evidence="7 9" id="KW-0408">Iron</keyword>
<feature type="binding site" evidence="9">
    <location>
        <position position="99"/>
    </location>
    <ligand>
        <name>Fe(2+)</name>
        <dbReference type="ChEBI" id="CHEBI:29033"/>
    </ligand>
</feature>
<dbReference type="GO" id="GO:0010309">
    <property type="term" value="F:acireductone dioxygenase [iron(II)-requiring] activity"/>
    <property type="evidence" value="ECO:0007669"/>
    <property type="project" value="UniProtKB-UniRule"/>
</dbReference>
<feature type="binding site" evidence="9">
    <location>
        <position position="103"/>
    </location>
    <ligand>
        <name>Ni(2+)</name>
        <dbReference type="ChEBI" id="CHEBI:49786"/>
    </ligand>
</feature>
<dbReference type="GO" id="GO:0010308">
    <property type="term" value="F:acireductone dioxygenase (Ni2+-requiring) activity"/>
    <property type="evidence" value="ECO:0007669"/>
    <property type="project" value="UniProtKB-UniRule"/>
</dbReference>
<feature type="binding site" evidence="9">
    <location>
        <position position="103"/>
    </location>
    <ligand>
        <name>Fe(2+)</name>
        <dbReference type="ChEBI" id="CHEBI:29033"/>
    </ligand>
</feature>
<dbReference type="EC" id="1.13.11.54" evidence="9"/>
<keyword evidence="5 9" id="KW-0223">Dioxygenase</keyword>
<name>J2Y6M8_PSEFQ</name>
<keyword evidence="3 9" id="KW-0028">Amino-acid biosynthesis</keyword>
<dbReference type="EC" id="1.13.11.53" evidence="9"/>
<dbReference type="UniPathway" id="UPA00904">
    <property type="reaction ID" value="UER00878"/>
</dbReference>
<comment type="cofactor">
    <cofactor evidence="9">
        <name>Fe(2+)</name>
        <dbReference type="ChEBI" id="CHEBI:29033"/>
    </cofactor>
    <text evidence="9">Binds 1 Fe(2+) cation per monomer.</text>
</comment>
<evidence type="ECO:0000256" key="1">
    <source>
        <dbReference type="ARBA" id="ARBA00000428"/>
    </source>
</evidence>
<sequence>MSSLSVYHVSNPEIPNKVLTHLEDIAATLAEQGIHFDRWDATTKIQPGASQEDIIAAYQVRIDALMTERGYATVEVISVDRNHSQAAEQGASFLEEYSHSQDEVRFFVAGRGLFTLHLDDYVYAVLCEKHDLITVPAGTRHWFDMGEHPHFIAIRLCNDPQGWGTKVTGDDIASRFPRLED</sequence>
<evidence type="ECO:0000256" key="3">
    <source>
        <dbReference type="ARBA" id="ARBA00022605"/>
    </source>
</evidence>
<dbReference type="Proteomes" id="UP000007289">
    <property type="component" value="Chromosome"/>
</dbReference>
<dbReference type="InterPro" id="IPR023956">
    <property type="entry name" value="ARD_bac"/>
</dbReference>
<gene>
    <name evidence="9" type="primary">mtnD</name>
    <name evidence="10" type="ORF">PflQ2_1400</name>
</gene>
<comment type="pathway">
    <text evidence="9">Amino-acid biosynthesis; L-methionine biosynthesis via salvage pathway; L-methionine from S-methyl-5-thio-alpha-D-ribose 1-phosphate: step 5/6.</text>
</comment>
<comment type="function">
    <text evidence="9">Catalyzes 2 different reactions between oxygene and the acireductone 1,2-dihydroxy-3-keto-5-methylthiopentene (DHK-MTPene) depending upon the metal bound in the active site. Fe-containing acireductone dioxygenase (Fe-ARD) produces formate and 2-keto-4-methylthiobutyrate (KMTB), the alpha-ketoacid precursor of methionine in the methionine recycle pathway. Ni-containing acireductone dioxygenase (Ni-ARD) produces methylthiopropionate, carbon monoxide and formate, and does not lie on the methionine recycle pathway.</text>
</comment>
<dbReference type="EMBL" id="AGBM01000001">
    <property type="protein sequence ID" value="EJL02846.1"/>
    <property type="molecule type" value="Genomic_DNA"/>
</dbReference>
<dbReference type="GO" id="GO:0005506">
    <property type="term" value="F:iron ion binding"/>
    <property type="evidence" value="ECO:0007669"/>
    <property type="project" value="UniProtKB-UniRule"/>
</dbReference>
<dbReference type="Gene3D" id="2.60.120.10">
    <property type="entry name" value="Jelly Rolls"/>
    <property type="match status" value="1"/>
</dbReference>
<proteinExistence type="inferred from homology"/>
<reference evidence="10" key="1">
    <citation type="journal article" date="2012" name="PLoS Genet.">
        <title>Comparative Genomics of Plant-Associated Pseudomonas spp.: Insights into Diversity and Inheritance of Traits Involved in Multitrophic Interactions.</title>
        <authorList>
            <person name="Loper J.E."/>
            <person name="Hassan K.A."/>
            <person name="Mavrodi D.V."/>
            <person name="Davis E.W.II."/>
            <person name="Lim C.K."/>
            <person name="Shaffer B.T."/>
            <person name="Elbourne L.D."/>
            <person name="Stockwell V.O."/>
            <person name="Hartney S.L."/>
            <person name="Breakwell K."/>
            <person name="Henkels M.D."/>
            <person name="Tetu S.G."/>
            <person name="Rangel L.I."/>
            <person name="Kidarsa T.A."/>
            <person name="Wilson N.L."/>
            <person name="van de Mortel J.E."/>
            <person name="Song C."/>
            <person name="Blumhagen R."/>
            <person name="Radune D."/>
            <person name="Hostetler J.B."/>
            <person name="Brinkac L.M."/>
            <person name="Durkin A.S."/>
            <person name="Kluepfel D.A."/>
            <person name="Wechter W.P."/>
            <person name="Anderson A.J."/>
            <person name="Kim Y.C."/>
            <person name="Pierson L.S.III."/>
            <person name="Pierson E.A."/>
            <person name="Lindow S.E."/>
            <person name="Kobayashi D.Y."/>
            <person name="Raaijmakers J.M."/>
            <person name="Weller D.M."/>
            <person name="Thomashow L.S."/>
            <person name="Allen A.E."/>
            <person name="Paulsen I.T."/>
        </authorList>
    </citation>
    <scope>NUCLEOTIDE SEQUENCE [LARGE SCALE GENOMIC DNA]</scope>
    <source>
        <strain evidence="10">Q2-87</strain>
    </source>
</reference>
<dbReference type="Pfam" id="PF03079">
    <property type="entry name" value="ARD"/>
    <property type="match status" value="1"/>
</dbReference>
<dbReference type="GO" id="GO:0019284">
    <property type="term" value="P:L-methionine salvage from S-adenosylmethionine"/>
    <property type="evidence" value="ECO:0007669"/>
    <property type="project" value="InterPro"/>
</dbReference>
<evidence type="ECO:0000313" key="10">
    <source>
        <dbReference type="EMBL" id="EJL02846.1"/>
    </source>
</evidence>
<dbReference type="SUPFAM" id="SSF51182">
    <property type="entry name" value="RmlC-like cupins"/>
    <property type="match status" value="1"/>
</dbReference>
<feature type="site" description="May play a role in transmitting local conformational changes" evidence="9">
    <location>
        <position position="102"/>
    </location>
</feature>
<dbReference type="PANTHER" id="PTHR23418:SF0">
    <property type="entry name" value="ACIREDUCTONE DIOXYGENASE"/>
    <property type="match status" value="1"/>
</dbReference>
<comment type="subunit">
    <text evidence="9">Monomer.</text>
</comment>
<evidence type="ECO:0000256" key="6">
    <source>
        <dbReference type="ARBA" id="ARBA00023002"/>
    </source>
</evidence>
<comment type="caution">
    <text evidence="10">The sequence shown here is derived from an EMBL/GenBank/DDBJ whole genome shotgun (WGS) entry which is preliminary data.</text>
</comment>
<dbReference type="PANTHER" id="PTHR23418">
    <property type="entry name" value="ACIREDUCTONE DIOXYGENASE"/>
    <property type="match status" value="1"/>
</dbReference>
<evidence type="ECO:0000256" key="2">
    <source>
        <dbReference type="ARBA" id="ARBA00022596"/>
    </source>
</evidence>
<comment type="catalytic activity">
    <reaction evidence="9">
        <text>1,2-dihydroxy-5-(methylsulfanyl)pent-1-en-3-one + O2 = 3-(methylsulfanyl)propanoate + CO + formate + 2 H(+)</text>
        <dbReference type="Rhea" id="RHEA:14161"/>
        <dbReference type="ChEBI" id="CHEBI:15378"/>
        <dbReference type="ChEBI" id="CHEBI:15379"/>
        <dbReference type="ChEBI" id="CHEBI:15740"/>
        <dbReference type="ChEBI" id="CHEBI:17245"/>
        <dbReference type="ChEBI" id="CHEBI:49016"/>
        <dbReference type="ChEBI" id="CHEBI:49252"/>
        <dbReference type="EC" id="1.13.11.53"/>
    </reaction>
</comment>
<dbReference type="PATRIC" id="fig|1038922.3.peg.4120"/>
<feature type="site" description="May play a role in metal incorporation in vivo" evidence="9">
    <location>
        <position position="96"/>
    </location>
</feature>
<dbReference type="HOGENOM" id="CLU_125400_0_0_6"/>
<evidence type="ECO:0000256" key="4">
    <source>
        <dbReference type="ARBA" id="ARBA00022723"/>
    </source>
</evidence>
<feature type="binding site" evidence="9">
    <location>
        <position position="99"/>
    </location>
    <ligand>
        <name>Ni(2+)</name>
        <dbReference type="ChEBI" id="CHEBI:49786"/>
    </ligand>
</feature>
<evidence type="ECO:0000256" key="9">
    <source>
        <dbReference type="HAMAP-Rule" id="MF_01682"/>
    </source>
</evidence>
<dbReference type="CDD" id="cd02232">
    <property type="entry name" value="cupin_ARD"/>
    <property type="match status" value="1"/>
</dbReference>
<keyword evidence="2 9" id="KW-0533">Nickel</keyword>
<dbReference type="HAMAP" id="MF_01682">
    <property type="entry name" value="Salvage_MtnD"/>
    <property type="match status" value="1"/>
</dbReference>
<comment type="catalytic activity">
    <reaction evidence="1 9">
        <text>1,2-dihydroxy-5-(methylsulfanyl)pent-1-en-3-one + O2 = 4-methylsulfanyl-2-oxobutanoate + formate + 2 H(+)</text>
        <dbReference type="Rhea" id="RHEA:24504"/>
        <dbReference type="ChEBI" id="CHEBI:15378"/>
        <dbReference type="ChEBI" id="CHEBI:15379"/>
        <dbReference type="ChEBI" id="CHEBI:15740"/>
        <dbReference type="ChEBI" id="CHEBI:16723"/>
        <dbReference type="ChEBI" id="CHEBI:49252"/>
        <dbReference type="EC" id="1.13.11.54"/>
    </reaction>
</comment>
<dbReference type="GO" id="GO:0016151">
    <property type="term" value="F:nickel cation binding"/>
    <property type="evidence" value="ECO:0007669"/>
    <property type="project" value="UniProtKB-UniRule"/>
</dbReference>
<evidence type="ECO:0000256" key="7">
    <source>
        <dbReference type="ARBA" id="ARBA00023004"/>
    </source>
</evidence>
<keyword evidence="6 9" id="KW-0560">Oxidoreductase</keyword>
<evidence type="ECO:0000256" key="8">
    <source>
        <dbReference type="ARBA" id="ARBA00023167"/>
    </source>
</evidence>
<feature type="binding site" evidence="9">
    <location>
        <position position="141"/>
    </location>
    <ligand>
        <name>Ni(2+)</name>
        <dbReference type="ChEBI" id="CHEBI:49786"/>
    </ligand>
</feature>
<accession>J2Y6M8</accession>
<dbReference type="eggNOG" id="COG1791">
    <property type="taxonomic scope" value="Bacteria"/>
</dbReference>
<organism evidence="10">
    <name type="scientific">Pseudomonas fluorescens (strain Q2-87)</name>
    <dbReference type="NCBI Taxonomy" id="1038922"/>
    <lineage>
        <taxon>Bacteria</taxon>
        <taxon>Pseudomonadati</taxon>
        <taxon>Pseudomonadota</taxon>
        <taxon>Gammaproteobacteria</taxon>
        <taxon>Pseudomonadales</taxon>
        <taxon>Pseudomonadaceae</taxon>
        <taxon>Pseudomonas</taxon>
    </lineage>
</organism>
<keyword evidence="4 9" id="KW-0479">Metal-binding</keyword>
<comment type="caution">
    <text evidence="9">Lacks conserved residue(s) required for the propagation of feature annotation.</text>
</comment>
<dbReference type="RefSeq" id="WP_003179165.1">
    <property type="nucleotide sequence ID" value="NZ_CM001558.1"/>
</dbReference>
<evidence type="ECO:0000256" key="5">
    <source>
        <dbReference type="ARBA" id="ARBA00022964"/>
    </source>
</evidence>
<comment type="similarity">
    <text evidence="9">Belongs to the acireductone dioxygenase (ARD) family.</text>
</comment>
<keyword evidence="8 9" id="KW-0486">Methionine biosynthesis</keyword>
<comment type="cofactor">
    <cofactor evidence="9">
        <name>Ni(2+)</name>
        <dbReference type="ChEBI" id="CHEBI:49786"/>
    </cofactor>
    <text evidence="9">Binds 1 nickel ion per monomer.</text>
</comment>
<protein>
    <recommendedName>
        <fullName evidence="9">Acireductone dioxygenase</fullName>
    </recommendedName>
    <alternativeName>
        <fullName evidence="9">1,2-dihydroxy-3-keto-5-methylthiopentene dioxygenase</fullName>
        <shortName evidence="9">DHK-MTPene dioxygenase</shortName>
    </alternativeName>
    <alternativeName>
        <fullName evidence="9">Acireductone dioxygenase (Fe(2+)-requiring)</fullName>
        <shortName evidence="9">ARD'</shortName>
        <shortName evidence="9">Fe-ARD</shortName>
        <ecNumber evidence="9">1.13.11.54</ecNumber>
    </alternativeName>
    <alternativeName>
        <fullName evidence="9">Acireductone dioxygenase (Ni(2+)-requiring)</fullName>
        <shortName evidence="9">ARD</shortName>
        <shortName evidence="9">Ni-ARD</shortName>
        <ecNumber evidence="9">1.13.11.53</ecNumber>
    </alternativeName>
</protein>
<feature type="site" description="Important to generate the dianion" evidence="9">
    <location>
        <position position="105"/>
    </location>
</feature>